<evidence type="ECO:0000256" key="3">
    <source>
        <dbReference type="ARBA" id="ARBA00022574"/>
    </source>
</evidence>
<dbReference type="OrthoDB" id="273340at2759"/>
<feature type="region of interest" description="Disordered" evidence="6">
    <location>
        <begin position="520"/>
        <end position="554"/>
    </location>
</feature>
<reference evidence="10" key="1">
    <citation type="submission" date="2013-11" db="EMBL/GenBank/DDBJ databases">
        <title>Genome sequence of the fusiform rust pathogen reveals effectors for host alternation and coevolution with pine.</title>
        <authorList>
            <consortium name="DOE Joint Genome Institute"/>
            <person name="Smith K."/>
            <person name="Pendleton A."/>
            <person name="Kubisiak T."/>
            <person name="Anderson C."/>
            <person name="Salamov A."/>
            <person name="Aerts A."/>
            <person name="Riley R."/>
            <person name="Clum A."/>
            <person name="Lindquist E."/>
            <person name="Ence D."/>
            <person name="Campbell M."/>
            <person name="Kronenberg Z."/>
            <person name="Feau N."/>
            <person name="Dhillon B."/>
            <person name="Hamelin R."/>
            <person name="Burleigh J."/>
            <person name="Smith J."/>
            <person name="Yandell M."/>
            <person name="Nelson C."/>
            <person name="Grigoriev I."/>
            <person name="Davis J."/>
        </authorList>
    </citation>
    <scope>NUCLEOTIDE SEQUENCE</scope>
    <source>
        <strain evidence="10">G11</strain>
    </source>
</reference>
<sequence length="803" mass="88395">MPSAFNASGTHTKLYTVNGGVAPGHTQPDWLGSTLTRAHREKAKKKRKAVAPGTEGKSLIQDFDFPEASNKIKSTSDGRYLIATGTYKPRMKVFELDELAMKFDRVTDSENIDFCILSTDWTKTIHLQTDRTLDLHTQTASHYRVRIPKHGRALAYHFPSCDAICGGAGSELWRLNLEQGRFLAPFQLADEVLGINAIDINPVHGLISLGTETESGQGTVEFWDHRARSRAGRLCLPCLSLGGGPTMNIGNFPNSNPLESFVPISVTALASRLDGLTTAVGTSTGHTLLYDLRAATPHTIKDQGYGLPIKKIEWPTSIAASGFGQTEGLVATADSNVVKIWSRHTTENLVSVNPVSPINDMHIYPESGLIFLANEASPMTGYFVPALGPAPRWCRFLENMTEEMEESKEAAIYDDYKFVSDSELKALALDHLVGTPALRPYMHGYFVDLRLYAKAKAIANPFAYIEHRDRLVKQKLEKEQESRIRASKAHQKVTNTDKMLENVKINKEFAQRILEQEAKLRRKHEQGQSLDIEQPLEPTTSKDKSKAKSAASTGSLLHDSRFKDLFTNEDFEIDEYSREYAAVNPSSVASARKQLRHAGHDSESGGDDSDADGSSQAPEQAQDLDDSSEDDDIWKKGRRKPEQPDTRQKRKVSIPQPQKHSTSVAYDPSQRPQMLIDNDDAEAVVSGARSRDKTFARRLASGGEGQSGMAKGNSSSSGTKTESIRVLPGGGMEMSFIPSDEPAKPPSKPKSASKSKPGEVFGIGLSKGSRADEEVQLEGEDKTGRTKRRRVERSASKTKVRSL</sequence>
<feature type="compositionally biased region" description="Basic and acidic residues" evidence="6">
    <location>
        <begin position="769"/>
        <end position="784"/>
    </location>
</feature>
<dbReference type="EMBL" id="MU167217">
    <property type="protein sequence ID" value="KAG0150788.1"/>
    <property type="molecule type" value="Genomic_DNA"/>
</dbReference>
<keyword evidence="11" id="KW-1185">Reference proteome</keyword>
<dbReference type="Pfam" id="PF23098">
    <property type="entry name" value="Beta-prop_NOL10_N"/>
    <property type="match status" value="1"/>
</dbReference>
<evidence type="ECO:0000259" key="8">
    <source>
        <dbReference type="Pfam" id="PF23097"/>
    </source>
</evidence>
<dbReference type="PANTHER" id="PTHR14927:SF0">
    <property type="entry name" value="NUCLEOLAR PROTEIN 10"/>
    <property type="match status" value="1"/>
</dbReference>
<evidence type="ECO:0000256" key="1">
    <source>
        <dbReference type="ARBA" id="ARBA00004604"/>
    </source>
</evidence>
<organism evidence="10 11">
    <name type="scientific">Cronartium quercuum f. sp. fusiforme G11</name>
    <dbReference type="NCBI Taxonomy" id="708437"/>
    <lineage>
        <taxon>Eukaryota</taxon>
        <taxon>Fungi</taxon>
        <taxon>Dikarya</taxon>
        <taxon>Basidiomycota</taxon>
        <taxon>Pucciniomycotina</taxon>
        <taxon>Pucciniomycetes</taxon>
        <taxon>Pucciniales</taxon>
        <taxon>Coleosporiaceae</taxon>
        <taxon>Cronartium</taxon>
    </lineage>
</organism>
<feature type="domain" description="Nucleolar protein 10-like N-terminal" evidence="9">
    <location>
        <begin position="43"/>
        <end position="408"/>
    </location>
</feature>
<evidence type="ECO:0000259" key="9">
    <source>
        <dbReference type="Pfam" id="PF23098"/>
    </source>
</evidence>
<keyword evidence="4" id="KW-0677">Repeat</keyword>
<keyword evidence="5" id="KW-0539">Nucleus</keyword>
<evidence type="ECO:0000256" key="5">
    <source>
        <dbReference type="ARBA" id="ARBA00023242"/>
    </source>
</evidence>
<gene>
    <name evidence="10" type="ORF">CROQUDRAFT_668395</name>
</gene>
<comment type="subcellular location">
    <subcellularLocation>
        <location evidence="1">Nucleus</location>
        <location evidence="1">Nucleolus</location>
    </subcellularLocation>
</comment>
<evidence type="ECO:0000256" key="6">
    <source>
        <dbReference type="SAM" id="MobiDB-lite"/>
    </source>
</evidence>
<feature type="compositionally biased region" description="Polar residues" evidence="6">
    <location>
        <begin position="655"/>
        <end position="664"/>
    </location>
</feature>
<evidence type="ECO:0000313" key="11">
    <source>
        <dbReference type="Proteomes" id="UP000886653"/>
    </source>
</evidence>
<feature type="compositionally biased region" description="Basic residues" evidence="6">
    <location>
        <begin position="785"/>
        <end position="803"/>
    </location>
</feature>
<dbReference type="AlphaFoldDB" id="A0A9P6THH7"/>
<dbReference type="SUPFAM" id="SSF50978">
    <property type="entry name" value="WD40 repeat-like"/>
    <property type="match status" value="1"/>
</dbReference>
<proteinExistence type="inferred from homology"/>
<feature type="compositionally biased region" description="Polar residues" evidence="6">
    <location>
        <begin position="712"/>
        <end position="721"/>
    </location>
</feature>
<protein>
    <recommendedName>
        <fullName evidence="12">NUC153 domain-containing protein</fullName>
    </recommendedName>
</protein>
<accession>A0A9P6THH7</accession>
<evidence type="ECO:0000313" key="10">
    <source>
        <dbReference type="EMBL" id="KAG0150788.1"/>
    </source>
</evidence>
<dbReference type="InterPro" id="IPR036322">
    <property type="entry name" value="WD40_repeat_dom_sf"/>
</dbReference>
<feature type="region of interest" description="Disordered" evidence="6">
    <location>
        <begin position="591"/>
        <end position="803"/>
    </location>
</feature>
<dbReference type="GO" id="GO:0030686">
    <property type="term" value="C:90S preribosome"/>
    <property type="evidence" value="ECO:0007669"/>
    <property type="project" value="TreeGrafter"/>
</dbReference>
<dbReference type="GO" id="GO:0032040">
    <property type="term" value="C:small-subunit processome"/>
    <property type="evidence" value="ECO:0007669"/>
    <property type="project" value="TreeGrafter"/>
</dbReference>
<dbReference type="InterPro" id="IPR012580">
    <property type="entry name" value="NUC153"/>
</dbReference>
<dbReference type="Proteomes" id="UP000886653">
    <property type="component" value="Unassembled WGS sequence"/>
</dbReference>
<comment type="similarity">
    <text evidence="2">Belongs to the WD repeat NOL10/ENP2 family.</text>
</comment>
<name>A0A9P6THH7_9BASI</name>
<dbReference type="InterPro" id="IPR056550">
    <property type="entry name" value="NOL10_2nd"/>
</dbReference>
<dbReference type="Pfam" id="PF08159">
    <property type="entry name" value="NUC153"/>
    <property type="match status" value="1"/>
</dbReference>
<dbReference type="Pfam" id="PF23097">
    <property type="entry name" value="NOL10_2nd"/>
    <property type="match status" value="1"/>
</dbReference>
<dbReference type="PANTHER" id="PTHR14927">
    <property type="entry name" value="NUCLEOLAR PROTEIN 10"/>
    <property type="match status" value="1"/>
</dbReference>
<feature type="compositionally biased region" description="Acidic residues" evidence="6">
    <location>
        <begin position="622"/>
        <end position="632"/>
    </location>
</feature>
<feature type="domain" description="Nucleolar protein 10-like second" evidence="8">
    <location>
        <begin position="412"/>
        <end position="460"/>
    </location>
</feature>
<comment type="caution">
    <text evidence="10">The sequence shown here is derived from an EMBL/GenBank/DDBJ whole genome shotgun (WGS) entry which is preliminary data.</text>
</comment>
<keyword evidence="3" id="KW-0853">WD repeat</keyword>
<dbReference type="Gene3D" id="2.130.10.10">
    <property type="entry name" value="YVTN repeat-like/Quinoprotein amine dehydrogenase"/>
    <property type="match status" value="1"/>
</dbReference>
<evidence type="ECO:0000256" key="2">
    <source>
        <dbReference type="ARBA" id="ARBA00005264"/>
    </source>
</evidence>
<evidence type="ECO:0000256" key="4">
    <source>
        <dbReference type="ARBA" id="ARBA00022737"/>
    </source>
</evidence>
<evidence type="ECO:0008006" key="12">
    <source>
        <dbReference type="Google" id="ProtNLM"/>
    </source>
</evidence>
<dbReference type="GO" id="GO:0000462">
    <property type="term" value="P:maturation of SSU-rRNA from tricistronic rRNA transcript (SSU-rRNA, 5.8S rRNA, LSU-rRNA)"/>
    <property type="evidence" value="ECO:0007669"/>
    <property type="project" value="TreeGrafter"/>
</dbReference>
<evidence type="ECO:0000259" key="7">
    <source>
        <dbReference type="Pfam" id="PF08159"/>
    </source>
</evidence>
<dbReference type="InterPro" id="IPR056551">
    <property type="entry name" value="Beta-prop_NOL10_N"/>
</dbReference>
<dbReference type="InterPro" id="IPR015943">
    <property type="entry name" value="WD40/YVTN_repeat-like_dom_sf"/>
</dbReference>
<feature type="domain" description="NUC153" evidence="7">
    <location>
        <begin position="559"/>
        <end position="586"/>
    </location>
</feature>
<dbReference type="InterPro" id="IPR040382">
    <property type="entry name" value="NOL10/Enp2"/>
</dbReference>